<evidence type="ECO:0000256" key="4">
    <source>
        <dbReference type="ARBA" id="ARBA00022917"/>
    </source>
</evidence>
<dbReference type="CDD" id="cd00520">
    <property type="entry name" value="RRF"/>
    <property type="match status" value="1"/>
</dbReference>
<dbReference type="GO" id="GO:0002184">
    <property type="term" value="P:cytoplasmic translational termination"/>
    <property type="evidence" value="ECO:0007669"/>
    <property type="project" value="TreeGrafter"/>
</dbReference>
<evidence type="ECO:0000256" key="1">
    <source>
        <dbReference type="ARBA" id="ARBA00004496"/>
    </source>
</evidence>
<dbReference type="GO" id="GO:0043023">
    <property type="term" value="F:ribosomal large subunit binding"/>
    <property type="evidence" value="ECO:0007669"/>
    <property type="project" value="TreeGrafter"/>
</dbReference>
<gene>
    <name evidence="6" type="primary">frr</name>
    <name evidence="9" type="ordered locus">NGK_2478</name>
</gene>
<dbReference type="GO" id="GO:0005829">
    <property type="term" value="C:cytosol"/>
    <property type="evidence" value="ECO:0007669"/>
    <property type="project" value="GOC"/>
</dbReference>
<evidence type="ECO:0000256" key="7">
    <source>
        <dbReference type="SAM" id="Coils"/>
    </source>
</evidence>
<dbReference type="FunFam" id="1.10.132.20:FF:000001">
    <property type="entry name" value="Ribosome-recycling factor"/>
    <property type="match status" value="1"/>
</dbReference>
<accession>B4RR20</accession>
<keyword evidence="4 6" id="KW-0648">Protein biosynthesis</keyword>
<dbReference type="Pfam" id="PF01765">
    <property type="entry name" value="RRF"/>
    <property type="match status" value="1"/>
</dbReference>
<dbReference type="KEGG" id="ngk:NGK_2478"/>
<dbReference type="InterPro" id="IPR036191">
    <property type="entry name" value="RRF_sf"/>
</dbReference>
<dbReference type="FunFam" id="3.30.1360.40:FF:000001">
    <property type="entry name" value="Ribosome-recycling factor"/>
    <property type="match status" value="1"/>
</dbReference>
<evidence type="ECO:0000313" key="10">
    <source>
        <dbReference type="Proteomes" id="UP000002564"/>
    </source>
</evidence>
<dbReference type="AlphaFoldDB" id="B4RR20"/>
<reference evidence="9 10" key="1">
    <citation type="journal article" date="2008" name="J. Bacteriol.">
        <title>Complete genome sequence of Neisseria gonorrhoeae NCCP11945.</title>
        <authorList>
            <person name="Chung G.T."/>
            <person name="Yoo J.S."/>
            <person name="Oh H.B."/>
            <person name="Lee Y.S."/>
            <person name="Cha S.H."/>
            <person name="Kim S.J."/>
            <person name="Yoo C.K."/>
        </authorList>
    </citation>
    <scope>NUCLEOTIDE SEQUENCE [LARGE SCALE GENOMIC DNA]</scope>
    <source>
        <strain evidence="9 10">NCCP11945</strain>
    </source>
</reference>
<dbReference type="PANTHER" id="PTHR20982:SF3">
    <property type="entry name" value="MITOCHONDRIAL RIBOSOME RECYCLING FACTOR PSEUDO 1"/>
    <property type="match status" value="1"/>
</dbReference>
<dbReference type="NCBIfam" id="TIGR00496">
    <property type="entry name" value="frr"/>
    <property type="match status" value="1"/>
</dbReference>
<evidence type="ECO:0000256" key="3">
    <source>
        <dbReference type="ARBA" id="ARBA00022490"/>
    </source>
</evidence>
<dbReference type="Proteomes" id="UP000002564">
    <property type="component" value="Chromosome"/>
</dbReference>
<dbReference type="SUPFAM" id="SSF55194">
    <property type="entry name" value="Ribosome recycling factor, RRF"/>
    <property type="match status" value="1"/>
</dbReference>
<dbReference type="InterPro" id="IPR002661">
    <property type="entry name" value="Ribosome_recyc_fac"/>
</dbReference>
<dbReference type="HAMAP" id="MF_00040">
    <property type="entry name" value="RRF"/>
    <property type="match status" value="1"/>
</dbReference>
<organism evidence="9 10">
    <name type="scientific">Neisseria gonorrhoeae (strain NCCP11945)</name>
    <dbReference type="NCBI Taxonomy" id="521006"/>
    <lineage>
        <taxon>Bacteria</taxon>
        <taxon>Pseudomonadati</taxon>
        <taxon>Pseudomonadota</taxon>
        <taxon>Betaproteobacteria</taxon>
        <taxon>Neisseriales</taxon>
        <taxon>Neisseriaceae</taxon>
        <taxon>Neisseria</taxon>
    </lineage>
</organism>
<feature type="domain" description="Ribosome recycling factor" evidence="8">
    <location>
        <begin position="43"/>
        <end position="206"/>
    </location>
</feature>
<name>B4RR20_NEIG2</name>
<dbReference type="EMBL" id="CP001050">
    <property type="protein sequence ID" value="ACF31078.1"/>
    <property type="molecule type" value="Genomic_DNA"/>
</dbReference>
<sequence>MPSERLGARSNGCPPTLSYRKNNMINDIQKTAEGKMQRSVEVLKENLAKVRTGRAHTGLLDQVEVEYWGSMVPVSQVANVTLLDARTIGVKPFEGNMAAKVEKAIRDSNLGLNPAAVGDLIRVPMPMLTEERRKDLIKVVRGEAEEGRVSIRNVRRDANDHIKKLLKDKEISEDEARRGEEAVQKLTDKYIAEADKVLAAKEEDLMAV</sequence>
<dbReference type="Gene3D" id="1.10.132.20">
    <property type="entry name" value="Ribosome-recycling factor"/>
    <property type="match status" value="1"/>
</dbReference>
<evidence type="ECO:0000256" key="6">
    <source>
        <dbReference type="HAMAP-Rule" id="MF_00040"/>
    </source>
</evidence>
<evidence type="ECO:0000256" key="2">
    <source>
        <dbReference type="ARBA" id="ARBA00005912"/>
    </source>
</evidence>
<evidence type="ECO:0000256" key="5">
    <source>
        <dbReference type="ARBA" id="ARBA00025050"/>
    </source>
</evidence>
<evidence type="ECO:0000313" key="9">
    <source>
        <dbReference type="EMBL" id="ACF31078.1"/>
    </source>
</evidence>
<dbReference type="HOGENOM" id="CLU_073981_2_0_4"/>
<dbReference type="InterPro" id="IPR023584">
    <property type="entry name" value="Ribosome_recyc_fac_dom"/>
</dbReference>
<dbReference type="PANTHER" id="PTHR20982">
    <property type="entry name" value="RIBOSOME RECYCLING FACTOR"/>
    <property type="match status" value="1"/>
</dbReference>
<comment type="subcellular location">
    <subcellularLocation>
        <location evidence="1 6">Cytoplasm</location>
    </subcellularLocation>
</comment>
<proteinExistence type="inferred from homology"/>
<protein>
    <recommendedName>
        <fullName evidence="6">Ribosome-recycling factor</fullName>
        <shortName evidence="6">RRF</shortName>
    </recommendedName>
    <alternativeName>
        <fullName evidence="6">Ribosome-releasing factor</fullName>
    </alternativeName>
</protein>
<keyword evidence="7" id="KW-0175">Coiled coil</keyword>
<comment type="similarity">
    <text evidence="2 6">Belongs to the RRF family.</text>
</comment>
<keyword evidence="3 6" id="KW-0963">Cytoplasm</keyword>
<comment type="function">
    <text evidence="5 6">Responsible for the release of ribosomes from messenger RNA at the termination of protein biosynthesis. May increase the efficiency of translation by recycling ribosomes from one round of translation to another.</text>
</comment>
<dbReference type="Gene3D" id="3.30.1360.40">
    <property type="match status" value="1"/>
</dbReference>
<feature type="coiled-coil region" evidence="7">
    <location>
        <begin position="155"/>
        <end position="189"/>
    </location>
</feature>
<evidence type="ECO:0000259" key="8">
    <source>
        <dbReference type="Pfam" id="PF01765"/>
    </source>
</evidence>